<proteinExistence type="predicted"/>
<dbReference type="EMBL" id="GBRH01165859">
    <property type="protein sequence ID" value="JAE32037.1"/>
    <property type="molecule type" value="Transcribed_RNA"/>
</dbReference>
<feature type="compositionally biased region" description="Basic and acidic residues" evidence="1">
    <location>
        <begin position="10"/>
        <end position="22"/>
    </location>
</feature>
<sequence>MGIGTCPTSHGEDRKCGHDDKRTLWLTTTASHRRGAGKRAR</sequence>
<organism evidence="2">
    <name type="scientific">Arundo donax</name>
    <name type="common">Giant reed</name>
    <name type="synonym">Donax arundinaceus</name>
    <dbReference type="NCBI Taxonomy" id="35708"/>
    <lineage>
        <taxon>Eukaryota</taxon>
        <taxon>Viridiplantae</taxon>
        <taxon>Streptophyta</taxon>
        <taxon>Embryophyta</taxon>
        <taxon>Tracheophyta</taxon>
        <taxon>Spermatophyta</taxon>
        <taxon>Magnoliopsida</taxon>
        <taxon>Liliopsida</taxon>
        <taxon>Poales</taxon>
        <taxon>Poaceae</taxon>
        <taxon>PACMAD clade</taxon>
        <taxon>Arundinoideae</taxon>
        <taxon>Arundineae</taxon>
        <taxon>Arundo</taxon>
    </lineage>
</organism>
<feature type="region of interest" description="Disordered" evidence="1">
    <location>
        <begin position="1"/>
        <end position="22"/>
    </location>
</feature>
<evidence type="ECO:0000256" key="1">
    <source>
        <dbReference type="SAM" id="MobiDB-lite"/>
    </source>
</evidence>
<reference evidence="2" key="2">
    <citation type="journal article" date="2015" name="Data Brief">
        <title>Shoot transcriptome of the giant reed, Arundo donax.</title>
        <authorList>
            <person name="Barrero R.A."/>
            <person name="Guerrero F.D."/>
            <person name="Moolhuijzen P."/>
            <person name="Goolsby J.A."/>
            <person name="Tidwell J."/>
            <person name="Bellgard S.E."/>
            <person name="Bellgard M.I."/>
        </authorList>
    </citation>
    <scope>NUCLEOTIDE SEQUENCE</scope>
    <source>
        <tissue evidence="2">Shoot tissue taken approximately 20 cm above the soil surface</tissue>
    </source>
</reference>
<dbReference type="AlphaFoldDB" id="A0A0A9H5K0"/>
<protein>
    <submittedName>
        <fullName evidence="2">Uncharacterized protein</fullName>
    </submittedName>
</protein>
<accession>A0A0A9H5K0</accession>
<reference evidence="2" key="1">
    <citation type="submission" date="2014-09" db="EMBL/GenBank/DDBJ databases">
        <authorList>
            <person name="Magalhaes I.L.F."/>
            <person name="Oliveira U."/>
            <person name="Santos F.R."/>
            <person name="Vidigal T.H.D.A."/>
            <person name="Brescovit A.D."/>
            <person name="Santos A.J."/>
        </authorList>
    </citation>
    <scope>NUCLEOTIDE SEQUENCE</scope>
    <source>
        <tissue evidence="2">Shoot tissue taken approximately 20 cm above the soil surface</tissue>
    </source>
</reference>
<evidence type="ECO:0000313" key="2">
    <source>
        <dbReference type="EMBL" id="JAE32037.1"/>
    </source>
</evidence>
<name>A0A0A9H5K0_ARUDO</name>